<dbReference type="Gene3D" id="3.80.10.10">
    <property type="entry name" value="Ribonuclease Inhibitor"/>
    <property type="match status" value="1"/>
</dbReference>
<dbReference type="Proteomes" id="UP000813462">
    <property type="component" value="Unassembled WGS sequence"/>
</dbReference>
<dbReference type="AlphaFoldDB" id="A0A978UJX1"/>
<reference evidence="1" key="1">
    <citation type="journal article" date="2021" name="Front. Plant Sci.">
        <title>Chromosome-Scale Genome Assembly for Chinese Sour Jujube and Insights Into Its Genome Evolution and Domestication Signature.</title>
        <authorList>
            <person name="Shen L.-Y."/>
            <person name="Luo H."/>
            <person name="Wang X.-L."/>
            <person name="Wang X.-M."/>
            <person name="Qiu X.-J."/>
            <person name="Liu H."/>
            <person name="Zhou S.-S."/>
            <person name="Jia K.-H."/>
            <person name="Nie S."/>
            <person name="Bao Y.-T."/>
            <person name="Zhang R.-G."/>
            <person name="Yun Q.-Z."/>
            <person name="Chai Y.-H."/>
            <person name="Lu J.-Y."/>
            <person name="Li Y."/>
            <person name="Zhao S.-W."/>
            <person name="Mao J.-F."/>
            <person name="Jia S.-G."/>
            <person name="Mao Y.-M."/>
        </authorList>
    </citation>
    <scope>NUCLEOTIDE SEQUENCE</scope>
    <source>
        <strain evidence="1">AT0</strain>
        <tissue evidence="1">Leaf</tissue>
    </source>
</reference>
<dbReference type="InterPro" id="IPR032675">
    <property type="entry name" value="LRR_dom_sf"/>
</dbReference>
<proteinExistence type="predicted"/>
<gene>
    <name evidence="1" type="ORF">FEM48_Zijuj11G0160500</name>
</gene>
<evidence type="ECO:0000313" key="2">
    <source>
        <dbReference type="Proteomes" id="UP000813462"/>
    </source>
</evidence>
<comment type="caution">
    <text evidence="1">The sequence shown here is derived from an EMBL/GenBank/DDBJ whole genome shotgun (WGS) entry which is preliminary data.</text>
</comment>
<accession>A0A978UJX1</accession>
<protein>
    <submittedName>
        <fullName evidence="1">Uncharacterized protein</fullName>
    </submittedName>
</protein>
<name>A0A978UJX1_ZIZJJ</name>
<dbReference type="EMBL" id="JAEACU010000011">
    <property type="protein sequence ID" value="KAH7515102.1"/>
    <property type="molecule type" value="Genomic_DNA"/>
</dbReference>
<organism evidence="1 2">
    <name type="scientific">Ziziphus jujuba var. spinosa</name>
    <dbReference type="NCBI Taxonomy" id="714518"/>
    <lineage>
        <taxon>Eukaryota</taxon>
        <taxon>Viridiplantae</taxon>
        <taxon>Streptophyta</taxon>
        <taxon>Embryophyta</taxon>
        <taxon>Tracheophyta</taxon>
        <taxon>Spermatophyta</taxon>
        <taxon>Magnoliopsida</taxon>
        <taxon>eudicotyledons</taxon>
        <taxon>Gunneridae</taxon>
        <taxon>Pentapetalae</taxon>
        <taxon>rosids</taxon>
        <taxon>fabids</taxon>
        <taxon>Rosales</taxon>
        <taxon>Rhamnaceae</taxon>
        <taxon>Paliureae</taxon>
        <taxon>Ziziphus</taxon>
    </lineage>
</organism>
<evidence type="ECO:0000313" key="1">
    <source>
        <dbReference type="EMBL" id="KAH7515102.1"/>
    </source>
</evidence>
<dbReference type="PANTHER" id="PTHR35692:SF5">
    <property type="entry name" value="REMORIN C-TERMINAL DOMAIN-CONTAINING PROTEIN"/>
    <property type="match status" value="1"/>
</dbReference>
<dbReference type="SUPFAM" id="SSF52058">
    <property type="entry name" value="L domain-like"/>
    <property type="match status" value="1"/>
</dbReference>
<dbReference type="PANTHER" id="PTHR35692">
    <property type="entry name" value="F26F24.11"/>
    <property type="match status" value="1"/>
</dbReference>
<sequence>MADFSFLYDTDELAVNKLFSQVQDFCVVEQVPAINCSSFVDSLLPTDLESRFRKLKSFPQTNSKLTIKTQLDSSVKGKQEDSDCAFDEDSEIFSPTIQKPDKRSDFEKKSQFGLSSNALGGSIPLSFGNLRQLESLDLLRTHLNGEIAVSLTSLTFLHFIFWQLEAARVFRPLSFQT</sequence>